<name>A0A1W6ZU35_9HYPH</name>
<dbReference type="OrthoDB" id="7431909at2"/>
<accession>A0A1W6ZU35</accession>
<protein>
    <submittedName>
        <fullName evidence="3">Uncharacterized protein</fullName>
    </submittedName>
</protein>
<dbReference type="SUPFAM" id="SSF48452">
    <property type="entry name" value="TPR-like"/>
    <property type="match status" value="1"/>
</dbReference>
<keyword evidence="4" id="KW-1185">Reference proteome</keyword>
<dbReference type="EMBL" id="CP021112">
    <property type="protein sequence ID" value="ARQ00808.1"/>
    <property type="molecule type" value="Genomic_DNA"/>
</dbReference>
<feature type="compositionally biased region" description="Low complexity" evidence="1">
    <location>
        <begin position="292"/>
        <end position="316"/>
    </location>
</feature>
<evidence type="ECO:0000313" key="4">
    <source>
        <dbReference type="Proteomes" id="UP000194137"/>
    </source>
</evidence>
<feature type="signal peptide" evidence="2">
    <location>
        <begin position="1"/>
        <end position="25"/>
    </location>
</feature>
<feature type="chain" id="PRO_5012190696" evidence="2">
    <location>
        <begin position="26"/>
        <end position="1198"/>
    </location>
</feature>
<dbReference type="KEGG" id="psin:CAK95_18220"/>
<evidence type="ECO:0000256" key="2">
    <source>
        <dbReference type="SAM" id="SignalP"/>
    </source>
</evidence>
<dbReference type="InterPro" id="IPR011990">
    <property type="entry name" value="TPR-like_helical_dom_sf"/>
</dbReference>
<feature type="region of interest" description="Disordered" evidence="1">
    <location>
        <begin position="262"/>
        <end position="391"/>
    </location>
</feature>
<dbReference type="RefSeq" id="WP_086089202.1">
    <property type="nucleotide sequence ID" value="NZ_CP021112.1"/>
</dbReference>
<feature type="compositionally biased region" description="Polar residues" evidence="1">
    <location>
        <begin position="1173"/>
        <end position="1192"/>
    </location>
</feature>
<proteinExistence type="predicted"/>
<evidence type="ECO:0000256" key="1">
    <source>
        <dbReference type="SAM" id="MobiDB-lite"/>
    </source>
</evidence>
<dbReference type="STRING" id="1235591.CAK95_18220"/>
<dbReference type="Proteomes" id="UP000194137">
    <property type="component" value="Chromosome"/>
</dbReference>
<organism evidence="3 4">
    <name type="scientific">Pseudorhodoplanes sinuspersici</name>
    <dbReference type="NCBI Taxonomy" id="1235591"/>
    <lineage>
        <taxon>Bacteria</taxon>
        <taxon>Pseudomonadati</taxon>
        <taxon>Pseudomonadota</taxon>
        <taxon>Alphaproteobacteria</taxon>
        <taxon>Hyphomicrobiales</taxon>
        <taxon>Pseudorhodoplanes</taxon>
    </lineage>
</organism>
<feature type="compositionally biased region" description="Basic and acidic residues" evidence="1">
    <location>
        <begin position="273"/>
        <end position="286"/>
    </location>
</feature>
<dbReference type="AlphaFoldDB" id="A0A1W6ZU35"/>
<feature type="compositionally biased region" description="Low complexity" evidence="1">
    <location>
        <begin position="327"/>
        <end position="344"/>
    </location>
</feature>
<feature type="region of interest" description="Disordered" evidence="1">
    <location>
        <begin position="1168"/>
        <end position="1198"/>
    </location>
</feature>
<evidence type="ECO:0000313" key="3">
    <source>
        <dbReference type="EMBL" id="ARQ00808.1"/>
    </source>
</evidence>
<reference evidence="3 4" key="1">
    <citation type="submission" date="2017-05" db="EMBL/GenBank/DDBJ databases">
        <title>Full genome sequence of Pseudorhodoplanes sinuspersici.</title>
        <authorList>
            <person name="Dastgheib S.M.M."/>
            <person name="Shavandi M."/>
            <person name="Tirandaz H."/>
        </authorList>
    </citation>
    <scope>NUCLEOTIDE SEQUENCE [LARGE SCALE GENOMIC DNA]</scope>
    <source>
        <strain evidence="3 4">RIPI110</strain>
    </source>
</reference>
<gene>
    <name evidence="3" type="ORF">CAK95_18220</name>
</gene>
<dbReference type="Gene3D" id="1.25.40.10">
    <property type="entry name" value="Tetratricopeptide repeat domain"/>
    <property type="match status" value="1"/>
</dbReference>
<keyword evidence="2" id="KW-0732">Signal</keyword>
<sequence>MATLVAMAIGLLALLGSVSSTCAQAVPAEVQIDQSSGFVRILLHLVEEVESDVNVAGGIVVVSFKRPVDIDLEKLQSALPNIVGAARRDPDGRGFRFSLTHKATVNSMAAGERLYIDLLPETWTGLAPGLPKDVIEELSRRAREAERSLRSQRQLALKSEKKARVRVATQPTFTRYVFELPDVIAVTSDRGADGVTLVFAARVKFDFGEIKASLPATVKAIESFDQNDSVSVRFALNGKADVRMFREDRNYVVDIGASDAKEAVVVPPPPPSRSDDASRLGTDSDPKAGPLAAVEAPQTVPAAPAAQRPAPAKQAASLLPQAPADTAQRPSQQRPAAAASPAAPGTDPARASEPRTASRETAVQAGQTPAPAMSAPQHATQRAEQGSVAVGARRQGESLQVTFPFSAPTSAAIFRRAGTLWLVFDTRNPIDVSVLAGDASSIVRYAQGTALPDGYIVRMMLDRPRLVSATADGNSWTVTIGDNIAEPTIPLAVSRSMSDSARPTIVVPLENARELHRIADPDTGDSLLVVTALAPARGFIKPQDFVEFRALASTHGVALQPLADDVQVEVSSNNIVIGRPNGLTLSGGGASARGTAAYRPMIFDSQLWGFDRQANLTERQYSLIAAAADASEAKRTASRFDLARFYLSRDMFAEAKGVLDVALADDRPTSEDPSGLVLRAVALLMINRPEEALKELTNPKLGDLHDAPLWRALAKARLGRWEEAHKEFRNIEAAIAVLPVELQRIALMESMRASIETRDFASAQTTLSEFDTLGTPPELEPAIAVLQGRLAQGLGKNSDALRNYRAAADSSDRKSAAQGQLRNLALRYETGDLQRPEMISELETLTTLWRGDETEIEALYKLAHLYTEEQRFRDTFYVMRSALKAHPNAEMTRRIQDEAVVTFDSLFLAGKADTLPAVEALSLFYDFRELTPIGRRGDEMIRRLADRLVSVDLLPQAAELLQHQIDNRLQGAARAQVATRLAVVYLMDRKPDRAQAVLRATRTAELPTELRHLRLLLEARAISDIGRHDLALEVIGNIDNREAIHLRADILWAAKRFGDAAEQIELMHGERWRDFKPLSDSERADILRAAIGYALGGDTIGSRRLREKYEAKMTESPDKRAFEVSTAPYEANGTEFRALSKTVTAFDSLDAFLREMRGRYPEIGTLLPVETEPQAQKQSSRADADQTPTASISKRVVR</sequence>